<evidence type="ECO:0000256" key="4">
    <source>
        <dbReference type="PROSITE-ProRule" id="PRU00335"/>
    </source>
</evidence>
<evidence type="ECO:0000256" key="3">
    <source>
        <dbReference type="ARBA" id="ARBA00023163"/>
    </source>
</evidence>
<evidence type="ECO:0000256" key="2">
    <source>
        <dbReference type="ARBA" id="ARBA00023125"/>
    </source>
</evidence>
<reference evidence="7" key="1">
    <citation type="journal article" date="2019" name="Int. J. Syst. Evol. Microbiol.">
        <title>The Global Catalogue of Microorganisms (GCM) 10K type strain sequencing project: providing services to taxonomists for standard genome sequencing and annotation.</title>
        <authorList>
            <consortium name="The Broad Institute Genomics Platform"/>
            <consortium name="The Broad Institute Genome Sequencing Center for Infectious Disease"/>
            <person name="Wu L."/>
            <person name="Ma J."/>
        </authorList>
    </citation>
    <scope>NUCLEOTIDE SEQUENCE [LARGE SCALE GENOMIC DNA]</scope>
    <source>
        <strain evidence="7">JCM 17938</strain>
    </source>
</reference>
<dbReference type="InterPro" id="IPR050109">
    <property type="entry name" value="HTH-type_TetR-like_transc_reg"/>
</dbReference>
<dbReference type="EMBL" id="BAABHJ010000018">
    <property type="protein sequence ID" value="GAA4611874.1"/>
    <property type="molecule type" value="Genomic_DNA"/>
</dbReference>
<dbReference type="PANTHER" id="PTHR30055">
    <property type="entry name" value="HTH-TYPE TRANSCRIPTIONAL REGULATOR RUTR"/>
    <property type="match status" value="1"/>
</dbReference>
<dbReference type="Proteomes" id="UP001500212">
    <property type="component" value="Unassembled WGS sequence"/>
</dbReference>
<dbReference type="Gene3D" id="1.10.357.10">
    <property type="entry name" value="Tetracycline Repressor, domain 2"/>
    <property type="match status" value="1"/>
</dbReference>
<dbReference type="InterPro" id="IPR001647">
    <property type="entry name" value="HTH_TetR"/>
</dbReference>
<dbReference type="PROSITE" id="PS50977">
    <property type="entry name" value="HTH_TETR_2"/>
    <property type="match status" value="1"/>
</dbReference>
<proteinExistence type="predicted"/>
<protein>
    <recommendedName>
        <fullName evidence="5">HTH tetR-type domain-containing protein</fullName>
    </recommendedName>
</protein>
<keyword evidence="1" id="KW-0805">Transcription regulation</keyword>
<name>A0ABP8TMP4_9ACTN</name>
<evidence type="ECO:0000313" key="7">
    <source>
        <dbReference type="Proteomes" id="UP001500212"/>
    </source>
</evidence>
<sequence>MFVQHGFRGTSLADIASDVDCSKASLLYHFSNKEAILAELLLPVGKELVALDGRLAGLAGEAIPEAAVCGVADLAVRFRQEFKLLFDNMSDAAALPELRLQGVDGIGRRLVVAMAGGSSEPQDEVAALMTLGGMFVTGAADLPLDDETLREALIRTALRTIGRARG</sequence>
<gene>
    <name evidence="6" type="ORF">GCM10023195_50570</name>
</gene>
<dbReference type="PANTHER" id="PTHR30055:SF234">
    <property type="entry name" value="HTH-TYPE TRANSCRIPTIONAL REGULATOR BETI"/>
    <property type="match status" value="1"/>
</dbReference>
<feature type="DNA-binding region" description="H-T-H motif" evidence="4">
    <location>
        <begin position="11"/>
        <end position="30"/>
    </location>
</feature>
<evidence type="ECO:0000313" key="6">
    <source>
        <dbReference type="EMBL" id="GAA4611874.1"/>
    </source>
</evidence>
<keyword evidence="2 4" id="KW-0238">DNA-binding</keyword>
<dbReference type="SUPFAM" id="SSF46689">
    <property type="entry name" value="Homeodomain-like"/>
    <property type="match status" value="1"/>
</dbReference>
<evidence type="ECO:0000256" key="1">
    <source>
        <dbReference type="ARBA" id="ARBA00023015"/>
    </source>
</evidence>
<dbReference type="InterPro" id="IPR009057">
    <property type="entry name" value="Homeodomain-like_sf"/>
</dbReference>
<organism evidence="6 7">
    <name type="scientific">Actinoallomurus liliacearum</name>
    <dbReference type="NCBI Taxonomy" id="1080073"/>
    <lineage>
        <taxon>Bacteria</taxon>
        <taxon>Bacillati</taxon>
        <taxon>Actinomycetota</taxon>
        <taxon>Actinomycetes</taxon>
        <taxon>Streptosporangiales</taxon>
        <taxon>Thermomonosporaceae</taxon>
        <taxon>Actinoallomurus</taxon>
    </lineage>
</organism>
<accession>A0ABP8TMP4</accession>
<feature type="domain" description="HTH tetR-type" evidence="5">
    <location>
        <begin position="1"/>
        <end position="48"/>
    </location>
</feature>
<evidence type="ECO:0000259" key="5">
    <source>
        <dbReference type="PROSITE" id="PS50977"/>
    </source>
</evidence>
<keyword evidence="3" id="KW-0804">Transcription</keyword>
<keyword evidence="7" id="KW-1185">Reference proteome</keyword>
<comment type="caution">
    <text evidence="6">The sequence shown here is derived from an EMBL/GenBank/DDBJ whole genome shotgun (WGS) entry which is preliminary data.</text>
</comment>
<dbReference type="Pfam" id="PF00440">
    <property type="entry name" value="TetR_N"/>
    <property type="match status" value="1"/>
</dbReference>